<dbReference type="PROSITE" id="PS50096">
    <property type="entry name" value="IQ"/>
    <property type="match status" value="1"/>
</dbReference>
<proteinExistence type="predicted"/>
<feature type="region of interest" description="Disordered" evidence="1">
    <location>
        <begin position="192"/>
        <end position="256"/>
    </location>
</feature>
<protein>
    <submittedName>
        <fullName evidence="2">Uncharacterized protein</fullName>
    </submittedName>
</protein>
<sequence>MASLFDRVNQSSESNRQRREAAGDGRLSRVAAEATQRLAAYWETMTAPGAALDLAAAPRHAPNAQMDASLGRGVSLERLQNSTNHPRRLEGAGVRSAGQSPGGATDIPVEQEADEGTRGERTALLHRGGAHRLAASLPDRVFIVPIAWLSTIQRPQQHSSAPLTASCHAQAQAEQCMPAHLLTAQLESIIPSSNCSQPNMSRSSRPPNETRATSTATASSKAKEAASTKAKVAASSKPSEAGSSKPSEAASSNAASSKAKEASSSIAHAAAATPDQRWRGAAAHLWLKVDPPALWLRQRSLLQRAIEAIEAALSRQRRHTGNEWPCPNAQAKRDRKRPQKSTPSNLSSPRSDSVLSSAASHRLSQSDERSHAALQEASCARMAGQHAKAALAVQDALESARNRERQTARIGTPTTKLRAHSDRVERSAVRARESLRTERLKEQAAPVRSSPQTPQALPRTPSRAAQTSRRCGAVNAKGGHPEGAPALDNFDARSPDQVERCGEADKGGWSAINWFRSLWGSPEKSCNSNESNVEGSRQPLGAEFVTSSAAAKMRGAQELKASLAQQQAQHQSLLAPNQVAKILGRLDVEILPLVAQGFEIEQGESLNKAIARLSHSDARTLMLGLLSVPPNGPVDLNAAMSAARRVYEVGETQDCKKISRLCAQTTSSIYIGDADFAMMSTAAPLSDYVQQIVRVEQVRGSFQNEEETLGAKHAAAEVVQGAYRCFRKRTSRLREIAQVKRIGTIESGQQAQQAQDEEARKSRAVSVIQARARGKLTRDRTRTLRLITQHAAPMQARLQWILGRPMVSTCC</sequence>
<dbReference type="EMBL" id="JBGBPQ010000001">
    <property type="protein sequence ID" value="KAL1529478.1"/>
    <property type="molecule type" value="Genomic_DNA"/>
</dbReference>
<feature type="region of interest" description="Disordered" evidence="1">
    <location>
        <begin position="315"/>
        <end position="375"/>
    </location>
</feature>
<evidence type="ECO:0000313" key="2">
    <source>
        <dbReference type="EMBL" id="KAL1529478.1"/>
    </source>
</evidence>
<feature type="compositionally biased region" description="Low complexity" evidence="1">
    <location>
        <begin position="227"/>
        <end position="256"/>
    </location>
</feature>
<comment type="caution">
    <text evidence="2">The sequence shown here is derived from an EMBL/GenBank/DDBJ whole genome shotgun (WGS) entry which is preliminary data.</text>
</comment>
<feature type="compositionally biased region" description="Basic and acidic residues" evidence="1">
    <location>
        <begin position="15"/>
        <end position="27"/>
    </location>
</feature>
<feature type="compositionally biased region" description="Basic and acidic residues" evidence="1">
    <location>
        <begin position="419"/>
        <end position="442"/>
    </location>
</feature>
<feature type="region of interest" description="Disordered" evidence="1">
    <location>
        <begin position="83"/>
        <end position="114"/>
    </location>
</feature>
<feature type="compositionally biased region" description="Low complexity" evidence="1">
    <location>
        <begin position="209"/>
        <end position="220"/>
    </location>
</feature>
<accession>A0AB34K892</accession>
<dbReference type="Proteomes" id="UP001515480">
    <property type="component" value="Unassembled WGS sequence"/>
</dbReference>
<evidence type="ECO:0000313" key="3">
    <source>
        <dbReference type="Proteomes" id="UP001515480"/>
    </source>
</evidence>
<feature type="compositionally biased region" description="Polar residues" evidence="1">
    <location>
        <begin position="192"/>
        <end position="207"/>
    </location>
</feature>
<feature type="compositionally biased region" description="Low complexity" evidence="1">
    <location>
        <begin position="341"/>
        <end position="360"/>
    </location>
</feature>
<name>A0AB34K892_PRYPA</name>
<reference evidence="2 3" key="1">
    <citation type="journal article" date="2024" name="Science">
        <title>Giant polyketide synthase enzymes in the biosynthesis of giant marine polyether toxins.</title>
        <authorList>
            <person name="Fallon T.R."/>
            <person name="Shende V.V."/>
            <person name="Wierzbicki I.H."/>
            <person name="Pendleton A.L."/>
            <person name="Watervoot N.F."/>
            <person name="Auber R.P."/>
            <person name="Gonzalez D.J."/>
            <person name="Wisecaver J.H."/>
            <person name="Moore B.S."/>
        </authorList>
    </citation>
    <scope>NUCLEOTIDE SEQUENCE [LARGE SCALE GENOMIC DNA]</scope>
    <source>
        <strain evidence="2 3">12B1</strain>
    </source>
</reference>
<evidence type="ECO:0000256" key="1">
    <source>
        <dbReference type="SAM" id="MobiDB-lite"/>
    </source>
</evidence>
<gene>
    <name evidence="2" type="ORF">AB1Y20_000424</name>
</gene>
<organism evidence="2 3">
    <name type="scientific">Prymnesium parvum</name>
    <name type="common">Toxic golden alga</name>
    <dbReference type="NCBI Taxonomy" id="97485"/>
    <lineage>
        <taxon>Eukaryota</taxon>
        <taxon>Haptista</taxon>
        <taxon>Haptophyta</taxon>
        <taxon>Prymnesiophyceae</taxon>
        <taxon>Prymnesiales</taxon>
        <taxon>Prymnesiaceae</taxon>
        <taxon>Prymnesium</taxon>
    </lineage>
</organism>
<dbReference type="AlphaFoldDB" id="A0AB34K892"/>
<feature type="compositionally biased region" description="Basic and acidic residues" evidence="1">
    <location>
        <begin position="398"/>
        <end position="407"/>
    </location>
</feature>
<feature type="region of interest" description="Disordered" evidence="1">
    <location>
        <begin position="398"/>
        <end position="490"/>
    </location>
</feature>
<keyword evidence="3" id="KW-1185">Reference proteome</keyword>
<feature type="region of interest" description="Disordered" evidence="1">
    <location>
        <begin position="1"/>
        <end position="30"/>
    </location>
</feature>